<sequence length="201" mass="22117">MSDQDPTKGSDQWATWRERVDLDEYEQRWKKLAESGQNPHGEADFVCRFAPASVLDAGCGMGRVAIELAARGIHTVGVDLDPDLLGRARTLAPELEWRRDDLATFDLERTFEVVVAPGNVIGFVAVDDREAAVRGCAAHVAVGGRLIVGYSLNSRWPSLDLYDGWCAAAGLVLEERFATWDGDPFTPTSDYHVSVHRRSGS</sequence>
<dbReference type="SUPFAM" id="SSF53335">
    <property type="entry name" value="S-adenosyl-L-methionine-dependent methyltransferases"/>
    <property type="match status" value="1"/>
</dbReference>
<gene>
    <name evidence="2" type="ORF">UFOPK3733_01985</name>
</gene>
<dbReference type="InterPro" id="IPR029063">
    <property type="entry name" value="SAM-dependent_MTases_sf"/>
</dbReference>
<evidence type="ECO:0000313" key="2">
    <source>
        <dbReference type="EMBL" id="CAB4952889.1"/>
    </source>
</evidence>
<evidence type="ECO:0000259" key="1">
    <source>
        <dbReference type="Pfam" id="PF13649"/>
    </source>
</evidence>
<name>A0A6J7KEI6_9ZZZZ</name>
<dbReference type="CDD" id="cd02440">
    <property type="entry name" value="AdoMet_MTases"/>
    <property type="match status" value="1"/>
</dbReference>
<organism evidence="2">
    <name type="scientific">freshwater metagenome</name>
    <dbReference type="NCBI Taxonomy" id="449393"/>
    <lineage>
        <taxon>unclassified sequences</taxon>
        <taxon>metagenomes</taxon>
        <taxon>ecological metagenomes</taxon>
    </lineage>
</organism>
<protein>
    <submittedName>
        <fullName evidence="2">Unannotated protein</fullName>
    </submittedName>
</protein>
<dbReference type="Pfam" id="PF13649">
    <property type="entry name" value="Methyltransf_25"/>
    <property type="match status" value="1"/>
</dbReference>
<dbReference type="Gene3D" id="3.40.50.150">
    <property type="entry name" value="Vaccinia Virus protein VP39"/>
    <property type="match status" value="1"/>
</dbReference>
<dbReference type="EMBL" id="CAFBNC010000140">
    <property type="protein sequence ID" value="CAB4952889.1"/>
    <property type="molecule type" value="Genomic_DNA"/>
</dbReference>
<dbReference type="AlphaFoldDB" id="A0A6J7KEI6"/>
<dbReference type="InterPro" id="IPR041698">
    <property type="entry name" value="Methyltransf_25"/>
</dbReference>
<dbReference type="PANTHER" id="PTHR43464:SF92">
    <property type="entry name" value="SLR1071 PROTEIN"/>
    <property type="match status" value="1"/>
</dbReference>
<reference evidence="2" key="1">
    <citation type="submission" date="2020-05" db="EMBL/GenBank/DDBJ databases">
        <authorList>
            <person name="Chiriac C."/>
            <person name="Salcher M."/>
            <person name="Ghai R."/>
            <person name="Kavagutti S V."/>
        </authorList>
    </citation>
    <scope>NUCLEOTIDE SEQUENCE</scope>
</reference>
<accession>A0A6J7KEI6</accession>
<feature type="domain" description="Methyltransferase" evidence="1">
    <location>
        <begin position="54"/>
        <end position="144"/>
    </location>
</feature>
<dbReference type="PANTHER" id="PTHR43464">
    <property type="entry name" value="METHYLTRANSFERASE"/>
    <property type="match status" value="1"/>
</dbReference>
<proteinExistence type="predicted"/>
<dbReference type="GO" id="GO:0008168">
    <property type="term" value="F:methyltransferase activity"/>
    <property type="evidence" value="ECO:0007669"/>
    <property type="project" value="TreeGrafter"/>
</dbReference>